<organism evidence="1">
    <name type="scientific">Guillardia theta (strain CCMP2712)</name>
    <name type="common">Cryptophyte</name>
    <dbReference type="NCBI Taxonomy" id="905079"/>
    <lineage>
        <taxon>Eukaryota</taxon>
        <taxon>Cryptophyceae</taxon>
        <taxon>Pyrenomonadales</taxon>
        <taxon>Geminigeraceae</taxon>
        <taxon>Guillardia</taxon>
    </lineage>
</organism>
<evidence type="ECO:0000313" key="2">
    <source>
        <dbReference type="EnsemblProtists" id="EKX50846"/>
    </source>
</evidence>
<reference evidence="1 3" key="1">
    <citation type="journal article" date="2012" name="Nature">
        <title>Algal genomes reveal evolutionary mosaicism and the fate of nucleomorphs.</title>
        <authorList>
            <consortium name="DOE Joint Genome Institute"/>
            <person name="Curtis B.A."/>
            <person name="Tanifuji G."/>
            <person name="Burki F."/>
            <person name="Gruber A."/>
            <person name="Irimia M."/>
            <person name="Maruyama S."/>
            <person name="Arias M.C."/>
            <person name="Ball S.G."/>
            <person name="Gile G.H."/>
            <person name="Hirakawa Y."/>
            <person name="Hopkins J.F."/>
            <person name="Kuo A."/>
            <person name="Rensing S.A."/>
            <person name="Schmutz J."/>
            <person name="Symeonidi A."/>
            <person name="Elias M."/>
            <person name="Eveleigh R.J."/>
            <person name="Herman E.K."/>
            <person name="Klute M.J."/>
            <person name="Nakayama T."/>
            <person name="Obornik M."/>
            <person name="Reyes-Prieto A."/>
            <person name="Armbrust E.V."/>
            <person name="Aves S.J."/>
            <person name="Beiko R.G."/>
            <person name="Coutinho P."/>
            <person name="Dacks J.B."/>
            <person name="Durnford D.G."/>
            <person name="Fast N.M."/>
            <person name="Green B.R."/>
            <person name="Grisdale C.J."/>
            <person name="Hempel F."/>
            <person name="Henrissat B."/>
            <person name="Hoppner M.P."/>
            <person name="Ishida K."/>
            <person name="Kim E."/>
            <person name="Koreny L."/>
            <person name="Kroth P.G."/>
            <person name="Liu Y."/>
            <person name="Malik S.B."/>
            <person name="Maier U.G."/>
            <person name="McRose D."/>
            <person name="Mock T."/>
            <person name="Neilson J.A."/>
            <person name="Onodera N.T."/>
            <person name="Poole A.M."/>
            <person name="Pritham E.J."/>
            <person name="Richards T.A."/>
            <person name="Rocap G."/>
            <person name="Roy S.W."/>
            <person name="Sarai C."/>
            <person name="Schaack S."/>
            <person name="Shirato S."/>
            <person name="Slamovits C.H."/>
            <person name="Spencer D.F."/>
            <person name="Suzuki S."/>
            <person name="Worden A.Z."/>
            <person name="Zauner S."/>
            <person name="Barry K."/>
            <person name="Bell C."/>
            <person name="Bharti A.K."/>
            <person name="Crow J.A."/>
            <person name="Grimwood J."/>
            <person name="Kramer R."/>
            <person name="Lindquist E."/>
            <person name="Lucas S."/>
            <person name="Salamov A."/>
            <person name="McFadden G.I."/>
            <person name="Lane C.E."/>
            <person name="Keeling P.J."/>
            <person name="Gray M.W."/>
            <person name="Grigoriev I.V."/>
            <person name="Archibald J.M."/>
        </authorList>
    </citation>
    <scope>NUCLEOTIDE SEQUENCE</scope>
    <source>
        <strain evidence="1 3">CCMP2712</strain>
    </source>
</reference>
<proteinExistence type="predicted"/>
<reference evidence="2" key="3">
    <citation type="submission" date="2015-06" db="UniProtKB">
        <authorList>
            <consortium name="EnsemblProtists"/>
        </authorList>
    </citation>
    <scope>IDENTIFICATION</scope>
</reference>
<dbReference type="EMBL" id="JH992977">
    <property type="protein sequence ID" value="EKX50846.1"/>
    <property type="molecule type" value="Genomic_DNA"/>
</dbReference>
<dbReference type="EnsemblProtists" id="EKX50846">
    <property type="protein sequence ID" value="EKX50846"/>
    <property type="gene ID" value="GUITHDRAFT_151086"/>
</dbReference>
<dbReference type="KEGG" id="gtt:GUITHDRAFT_151086"/>
<name>L1JQL6_GUITC</name>
<accession>L1JQL6</accession>
<evidence type="ECO:0000313" key="1">
    <source>
        <dbReference type="EMBL" id="EKX50846.1"/>
    </source>
</evidence>
<dbReference type="GeneID" id="17307501"/>
<dbReference type="HOGENOM" id="CLU_2676296_0_0_1"/>
<dbReference type="Proteomes" id="UP000011087">
    <property type="component" value="Unassembled WGS sequence"/>
</dbReference>
<keyword evidence="3" id="KW-1185">Reference proteome</keyword>
<protein>
    <submittedName>
        <fullName evidence="1 2">Uncharacterized protein</fullName>
    </submittedName>
</protein>
<dbReference type="PaxDb" id="55529-EKX50846"/>
<sequence length="75" mass="7937">MYASKSASTWTAAYSGIEYDLWSKAYICEADNKLADGGRSGLLYFGAPCTGSAASSQFSFLLVALLPLLTLARSS</sequence>
<dbReference type="AlphaFoldDB" id="L1JQL6"/>
<evidence type="ECO:0000313" key="3">
    <source>
        <dbReference type="Proteomes" id="UP000011087"/>
    </source>
</evidence>
<gene>
    <name evidence="1" type="ORF">GUITHDRAFT_151086</name>
</gene>
<dbReference type="RefSeq" id="XP_005837826.1">
    <property type="nucleotide sequence ID" value="XM_005837769.1"/>
</dbReference>
<reference evidence="3" key="2">
    <citation type="submission" date="2012-11" db="EMBL/GenBank/DDBJ databases">
        <authorList>
            <person name="Kuo A."/>
            <person name="Curtis B.A."/>
            <person name="Tanifuji G."/>
            <person name="Burki F."/>
            <person name="Gruber A."/>
            <person name="Irimia M."/>
            <person name="Maruyama S."/>
            <person name="Arias M.C."/>
            <person name="Ball S.G."/>
            <person name="Gile G.H."/>
            <person name="Hirakawa Y."/>
            <person name="Hopkins J.F."/>
            <person name="Rensing S.A."/>
            <person name="Schmutz J."/>
            <person name="Symeonidi A."/>
            <person name="Elias M."/>
            <person name="Eveleigh R.J."/>
            <person name="Herman E.K."/>
            <person name="Klute M.J."/>
            <person name="Nakayama T."/>
            <person name="Obornik M."/>
            <person name="Reyes-Prieto A."/>
            <person name="Armbrust E.V."/>
            <person name="Aves S.J."/>
            <person name="Beiko R.G."/>
            <person name="Coutinho P."/>
            <person name="Dacks J.B."/>
            <person name="Durnford D.G."/>
            <person name="Fast N.M."/>
            <person name="Green B.R."/>
            <person name="Grisdale C."/>
            <person name="Hempe F."/>
            <person name="Henrissat B."/>
            <person name="Hoppner M.P."/>
            <person name="Ishida K.-I."/>
            <person name="Kim E."/>
            <person name="Koreny L."/>
            <person name="Kroth P.G."/>
            <person name="Liu Y."/>
            <person name="Malik S.-B."/>
            <person name="Maier U.G."/>
            <person name="McRose D."/>
            <person name="Mock T."/>
            <person name="Neilson J.A."/>
            <person name="Onodera N.T."/>
            <person name="Poole A.M."/>
            <person name="Pritham E.J."/>
            <person name="Richards T.A."/>
            <person name="Rocap G."/>
            <person name="Roy S.W."/>
            <person name="Sarai C."/>
            <person name="Schaack S."/>
            <person name="Shirato S."/>
            <person name="Slamovits C.H."/>
            <person name="Spencer D.F."/>
            <person name="Suzuki S."/>
            <person name="Worden A.Z."/>
            <person name="Zauner S."/>
            <person name="Barry K."/>
            <person name="Bell C."/>
            <person name="Bharti A.K."/>
            <person name="Crow J.A."/>
            <person name="Grimwood J."/>
            <person name="Kramer R."/>
            <person name="Lindquist E."/>
            <person name="Lucas S."/>
            <person name="Salamov A."/>
            <person name="McFadden G.I."/>
            <person name="Lane C.E."/>
            <person name="Keeling P.J."/>
            <person name="Gray M.W."/>
            <person name="Grigoriev I.V."/>
            <person name="Archibald J.M."/>
        </authorList>
    </citation>
    <scope>NUCLEOTIDE SEQUENCE</scope>
    <source>
        <strain evidence="3">CCMP2712</strain>
    </source>
</reference>